<dbReference type="InterPro" id="IPR011009">
    <property type="entry name" value="Kinase-like_dom_sf"/>
</dbReference>
<dbReference type="PROSITE" id="PS50011">
    <property type="entry name" value="PROTEIN_KINASE_DOM"/>
    <property type="match status" value="1"/>
</dbReference>
<dbReference type="InterPro" id="IPR008271">
    <property type="entry name" value="Ser/Thr_kinase_AS"/>
</dbReference>
<proteinExistence type="predicted"/>
<dbReference type="Proteomes" id="UP000574390">
    <property type="component" value="Unassembled WGS sequence"/>
</dbReference>
<dbReference type="InterPro" id="IPR053235">
    <property type="entry name" value="Ser_Thr_kinase"/>
</dbReference>
<feature type="compositionally biased region" description="Acidic residues" evidence="1">
    <location>
        <begin position="775"/>
        <end position="790"/>
    </location>
</feature>
<dbReference type="PANTHER" id="PTHR24361:SF613">
    <property type="entry name" value="NUCLEAR RECEPTOR-BINDING PROTEIN-RELATED"/>
    <property type="match status" value="1"/>
</dbReference>
<dbReference type="EMBL" id="JABANM010028089">
    <property type="protein sequence ID" value="KAF4710255.1"/>
    <property type="molecule type" value="Genomic_DNA"/>
</dbReference>
<gene>
    <name evidence="3" type="primary">CAMKK2_1</name>
    <name evidence="3" type="ORF">FOZ62_002327</name>
</gene>
<comment type="caution">
    <text evidence="3">The sequence shown here is derived from an EMBL/GenBank/DDBJ whole genome shotgun (WGS) entry which is preliminary data.</text>
</comment>
<dbReference type="Pfam" id="PF00069">
    <property type="entry name" value="Pkinase"/>
    <property type="match status" value="1"/>
</dbReference>
<accession>A0A7J6QPD5</accession>
<dbReference type="SMART" id="SM00220">
    <property type="entry name" value="S_TKc"/>
    <property type="match status" value="1"/>
</dbReference>
<reference evidence="3 4" key="1">
    <citation type="submission" date="2020-04" db="EMBL/GenBank/DDBJ databases">
        <title>Perkinsus olseni comparative genomics.</title>
        <authorList>
            <person name="Bogema D.R."/>
        </authorList>
    </citation>
    <scope>NUCLEOTIDE SEQUENCE [LARGE SCALE GENOMIC DNA]</scope>
    <source>
        <strain evidence="3">ATCC PRA-205</strain>
    </source>
</reference>
<dbReference type="AlphaFoldDB" id="A0A7J6QPD5"/>
<keyword evidence="3" id="KW-0808">Transferase</keyword>
<sequence length="893" mass="99287">MSVSRLGRSILAGAGQRPPSLWNSLCQARGFAGRAGGLKRLLKSRKPGTVWQTGIGKRMELWWPQQTRKSRTPFYENSRLHLIYDFRLKRWSVMWYRYGLQVFRQFSVKGRSEKFEKARMEALILFRQLRRTGKLGRARPDVCPSGVRGVHFDQKEKAWTCWWGEAGVRRYAVFPTADCGGFDASFKEAVKLRTKKNREQYKFWLQSHATSWGAVSVNLVLLLSRGGLLIPSSVPPGLMVVSLHIGRGRPFLGVASPSLIAVRLSRDEYPLLPVTTKPAALQKDGYYHWDETLQLKGALVPWVTLAAVTSNPMKVLGRGELEVVGAGDGEHECELPPWGRITVSVKTAFDSSVVGAEVVPRQQLPRRSTVAARAPRPTREHTLPASAADVILESCAAGRVHSQRRPRRTAEVIRVLSGLMDDLRRGETIPIPVEPAPTPTVEASVPKEDSGQLPTLLNVTLLQKHPEDFNRLYIRFEVLDDGGEPVTAATLLKSGQSVAVSLPAEGTYQCRCEFGSSGRHALVSSTAVPLLEVLESDGIVRFSTSCYFVKLKRDADPSLAYPRAFKDTDGGIQSIAGYHLGPVIDRGPCRTIKLCRKDSGQDLVMKVYRNISLSRQKFYHNLPSGGMVRHTALEGLQLEVHVLQRLGVHPSIVALRDVFYNPDRQKTYLVLDCCPGGPVQRWNSIKCKYEPIIADYNLLKSYIVDVLQGLEFIHSRHVVHRDIKPENLLIDAQGRVRISDFGSARIVGEEDSMGLGSTLGCTYPFLAPEMCGIPSDDEEEDDDDDDDEDSSLSLDGVDGVSSPTAEMPYQGDLWAAGITFWTMLVGKLPFYSSDLSKLFNTIARCDLPVEDLQVATRDAPPSWLTQLITSLLRRRPSDRPRASEAIDMVPVVI</sequence>
<dbReference type="GO" id="GO:0005737">
    <property type="term" value="C:cytoplasm"/>
    <property type="evidence" value="ECO:0007669"/>
    <property type="project" value="TreeGrafter"/>
</dbReference>
<dbReference type="Gene3D" id="1.20.5.2050">
    <property type="match status" value="1"/>
</dbReference>
<evidence type="ECO:0000259" key="2">
    <source>
        <dbReference type="PROSITE" id="PS50011"/>
    </source>
</evidence>
<dbReference type="PANTHER" id="PTHR24361">
    <property type="entry name" value="MITOGEN-ACTIVATED KINASE KINASE KINASE"/>
    <property type="match status" value="1"/>
</dbReference>
<dbReference type="Gene3D" id="3.30.200.20">
    <property type="entry name" value="Phosphorylase Kinase, domain 1"/>
    <property type="match status" value="1"/>
</dbReference>
<feature type="region of interest" description="Disordered" evidence="1">
    <location>
        <begin position="772"/>
        <end position="803"/>
    </location>
</feature>
<evidence type="ECO:0000313" key="3">
    <source>
        <dbReference type="EMBL" id="KAF4710255.1"/>
    </source>
</evidence>
<organism evidence="3 4">
    <name type="scientific">Perkinsus olseni</name>
    <name type="common">Perkinsus atlanticus</name>
    <dbReference type="NCBI Taxonomy" id="32597"/>
    <lineage>
        <taxon>Eukaryota</taxon>
        <taxon>Sar</taxon>
        <taxon>Alveolata</taxon>
        <taxon>Perkinsozoa</taxon>
        <taxon>Perkinsea</taxon>
        <taxon>Perkinsida</taxon>
        <taxon>Perkinsidae</taxon>
        <taxon>Perkinsus</taxon>
    </lineage>
</organism>
<feature type="domain" description="Protein kinase" evidence="2">
    <location>
        <begin position="578"/>
        <end position="892"/>
    </location>
</feature>
<dbReference type="GO" id="GO:0004674">
    <property type="term" value="F:protein serine/threonine kinase activity"/>
    <property type="evidence" value="ECO:0007669"/>
    <property type="project" value="TreeGrafter"/>
</dbReference>
<dbReference type="SUPFAM" id="SSF56112">
    <property type="entry name" value="Protein kinase-like (PK-like)"/>
    <property type="match status" value="1"/>
</dbReference>
<feature type="region of interest" description="Disordered" evidence="1">
    <location>
        <begin position="429"/>
        <end position="449"/>
    </location>
</feature>
<dbReference type="GO" id="GO:0005524">
    <property type="term" value="F:ATP binding"/>
    <property type="evidence" value="ECO:0007669"/>
    <property type="project" value="InterPro"/>
</dbReference>
<dbReference type="InterPro" id="IPR000719">
    <property type="entry name" value="Prot_kinase_dom"/>
</dbReference>
<protein>
    <submittedName>
        <fullName evidence="3">Calcium calmodulin-dependent protein kinase kinase 2</fullName>
    </submittedName>
</protein>
<evidence type="ECO:0000256" key="1">
    <source>
        <dbReference type="SAM" id="MobiDB-lite"/>
    </source>
</evidence>
<name>A0A7J6QPD5_PEROL</name>
<feature type="compositionally biased region" description="Low complexity" evidence="1">
    <location>
        <begin position="791"/>
        <end position="802"/>
    </location>
</feature>
<dbReference type="Gene3D" id="1.10.510.10">
    <property type="entry name" value="Transferase(Phosphotransferase) domain 1"/>
    <property type="match status" value="1"/>
</dbReference>
<keyword evidence="3" id="KW-0418">Kinase</keyword>
<evidence type="ECO:0000313" key="4">
    <source>
        <dbReference type="Proteomes" id="UP000574390"/>
    </source>
</evidence>
<dbReference type="PROSITE" id="PS00108">
    <property type="entry name" value="PROTEIN_KINASE_ST"/>
    <property type="match status" value="1"/>
</dbReference>